<name>A0ABP9A9Z5_9ACTN</name>
<dbReference type="Pfam" id="PF13581">
    <property type="entry name" value="HATPase_c_2"/>
    <property type="match status" value="1"/>
</dbReference>
<comment type="caution">
    <text evidence="4">The sequence shown here is derived from an EMBL/GenBank/DDBJ whole genome shotgun (WGS) entry which is preliminary data.</text>
</comment>
<sequence>MARTNTTADTGGTPRAADGADGADAGEAPDAVARVPQGPGEERSPYVCLRAQFGATPRGARLARRVAVRHLGEWGHPPASELACAAALVVAELAGNAVRHGRVRGRDFGLRLELREADGGGRGVLRVEVADAAEARPSTSVRVPCADEESGRGLVLVDALAERWGVERRVPVGKTVWAELEYGARG</sequence>
<protein>
    <recommendedName>
        <fullName evidence="3">Histidine kinase/HSP90-like ATPase domain-containing protein</fullName>
    </recommendedName>
</protein>
<accession>A0ABP9A9Z5</accession>
<dbReference type="InterPro" id="IPR036890">
    <property type="entry name" value="HATPase_C_sf"/>
</dbReference>
<dbReference type="SUPFAM" id="SSF55874">
    <property type="entry name" value="ATPase domain of HSP90 chaperone/DNA topoisomerase II/histidine kinase"/>
    <property type="match status" value="1"/>
</dbReference>
<gene>
    <name evidence="4" type="ORF">GCM10023329_26760</name>
</gene>
<feature type="region of interest" description="Disordered" evidence="2">
    <location>
        <begin position="1"/>
        <end position="43"/>
    </location>
</feature>
<feature type="compositionally biased region" description="Low complexity" evidence="2">
    <location>
        <begin position="1"/>
        <end position="33"/>
    </location>
</feature>
<dbReference type="InterPro" id="IPR050267">
    <property type="entry name" value="Anti-sigma-factor_SerPK"/>
</dbReference>
<keyword evidence="1" id="KW-0723">Serine/threonine-protein kinase</keyword>
<evidence type="ECO:0000313" key="5">
    <source>
        <dbReference type="Proteomes" id="UP001501147"/>
    </source>
</evidence>
<dbReference type="EMBL" id="BAABJV010000005">
    <property type="protein sequence ID" value="GAA4776592.1"/>
    <property type="molecule type" value="Genomic_DNA"/>
</dbReference>
<dbReference type="PANTHER" id="PTHR35526">
    <property type="entry name" value="ANTI-SIGMA-F FACTOR RSBW-RELATED"/>
    <property type="match status" value="1"/>
</dbReference>
<dbReference type="Proteomes" id="UP001501147">
    <property type="component" value="Unassembled WGS sequence"/>
</dbReference>
<evidence type="ECO:0000313" key="4">
    <source>
        <dbReference type="EMBL" id="GAA4776592.1"/>
    </source>
</evidence>
<organism evidence="4 5">
    <name type="scientific">Streptomyces sanyensis</name>
    <dbReference type="NCBI Taxonomy" id="568869"/>
    <lineage>
        <taxon>Bacteria</taxon>
        <taxon>Bacillati</taxon>
        <taxon>Actinomycetota</taxon>
        <taxon>Actinomycetes</taxon>
        <taxon>Kitasatosporales</taxon>
        <taxon>Streptomycetaceae</taxon>
        <taxon>Streptomyces</taxon>
    </lineage>
</organism>
<proteinExistence type="predicted"/>
<feature type="domain" description="Histidine kinase/HSP90-like ATPase" evidence="3">
    <location>
        <begin position="55"/>
        <end position="178"/>
    </location>
</feature>
<evidence type="ECO:0000256" key="2">
    <source>
        <dbReference type="SAM" id="MobiDB-lite"/>
    </source>
</evidence>
<evidence type="ECO:0000259" key="3">
    <source>
        <dbReference type="Pfam" id="PF13581"/>
    </source>
</evidence>
<keyword evidence="1" id="KW-0418">Kinase</keyword>
<reference evidence="5" key="1">
    <citation type="journal article" date="2019" name="Int. J. Syst. Evol. Microbiol.">
        <title>The Global Catalogue of Microorganisms (GCM) 10K type strain sequencing project: providing services to taxonomists for standard genome sequencing and annotation.</title>
        <authorList>
            <consortium name="The Broad Institute Genomics Platform"/>
            <consortium name="The Broad Institute Genome Sequencing Center for Infectious Disease"/>
            <person name="Wu L."/>
            <person name="Ma J."/>
        </authorList>
    </citation>
    <scope>NUCLEOTIDE SEQUENCE [LARGE SCALE GENOMIC DNA]</scope>
    <source>
        <strain evidence="5">JCM 18324</strain>
    </source>
</reference>
<keyword evidence="1" id="KW-0808">Transferase</keyword>
<dbReference type="CDD" id="cd16936">
    <property type="entry name" value="HATPase_RsbW-like"/>
    <property type="match status" value="1"/>
</dbReference>
<dbReference type="InterPro" id="IPR003594">
    <property type="entry name" value="HATPase_dom"/>
</dbReference>
<evidence type="ECO:0000256" key="1">
    <source>
        <dbReference type="ARBA" id="ARBA00022527"/>
    </source>
</evidence>
<dbReference type="Gene3D" id="3.30.565.10">
    <property type="entry name" value="Histidine kinase-like ATPase, C-terminal domain"/>
    <property type="match status" value="1"/>
</dbReference>
<keyword evidence="5" id="KW-1185">Reference proteome</keyword>
<dbReference type="PANTHER" id="PTHR35526:SF3">
    <property type="entry name" value="ANTI-SIGMA-F FACTOR RSBW"/>
    <property type="match status" value="1"/>
</dbReference>